<dbReference type="AlphaFoldDB" id="A0A3S4F2L8"/>
<evidence type="ECO:0000313" key="3">
    <source>
        <dbReference type="Proteomes" id="UP000289323"/>
    </source>
</evidence>
<dbReference type="EMBL" id="OUUZ01000015">
    <property type="protein sequence ID" value="SPQ25466.1"/>
    <property type="molecule type" value="Genomic_DNA"/>
</dbReference>
<feature type="region of interest" description="Disordered" evidence="1">
    <location>
        <begin position="23"/>
        <end position="51"/>
    </location>
</feature>
<dbReference type="Proteomes" id="UP000289323">
    <property type="component" value="Unassembled WGS sequence"/>
</dbReference>
<organism evidence="2 3">
    <name type="scientific">Thermothielavioides terrestris</name>
    <dbReference type="NCBI Taxonomy" id="2587410"/>
    <lineage>
        <taxon>Eukaryota</taxon>
        <taxon>Fungi</taxon>
        <taxon>Dikarya</taxon>
        <taxon>Ascomycota</taxon>
        <taxon>Pezizomycotina</taxon>
        <taxon>Sordariomycetes</taxon>
        <taxon>Sordariomycetidae</taxon>
        <taxon>Sordariales</taxon>
        <taxon>Chaetomiaceae</taxon>
        <taxon>Thermothielavioides</taxon>
    </lineage>
</organism>
<evidence type="ECO:0000256" key="1">
    <source>
        <dbReference type="SAM" id="MobiDB-lite"/>
    </source>
</evidence>
<proteinExistence type="predicted"/>
<reference evidence="2 3" key="1">
    <citation type="submission" date="2018-04" db="EMBL/GenBank/DDBJ databases">
        <authorList>
            <person name="Huttner S."/>
            <person name="Dainat J."/>
        </authorList>
    </citation>
    <scope>NUCLEOTIDE SEQUENCE [LARGE SCALE GENOMIC DNA]</scope>
</reference>
<name>A0A3S4F2L8_9PEZI</name>
<feature type="compositionally biased region" description="Polar residues" evidence="1">
    <location>
        <begin position="28"/>
        <end position="42"/>
    </location>
</feature>
<accession>A0A3S4F2L8</accession>
<evidence type="ECO:0000313" key="2">
    <source>
        <dbReference type="EMBL" id="SPQ25466.1"/>
    </source>
</evidence>
<sequence length="127" mass="14940">MARNPKNATRRAILRARQAHRHRVAARESQTNGQGTAPTAQVTVRRRRHQDNQFRKLKKSVKLLTTVLQDYKKCKYRVALAMDELRDAKTQIQQLNSAVNFLLKYPPHSGSYFSEYWGCWAEWTRIR</sequence>
<gene>
    <name evidence="2" type="ORF">TT172_LOCUS7885</name>
</gene>
<protein>
    <submittedName>
        <fullName evidence="2">21e05104-e84c-42d9-b69e-0abb99fe67a6</fullName>
    </submittedName>
</protein>